<keyword evidence="2" id="KW-0812">Transmembrane</keyword>
<proteinExistence type="predicted"/>
<reference evidence="3" key="1">
    <citation type="journal article" date="2014" name="Int. J. Syst. Evol. Microbiol.">
        <title>Complete genome sequence of Corynebacterium casei LMG S-19264T (=DSM 44701T), isolated from a smear-ripened cheese.</title>
        <authorList>
            <consortium name="US DOE Joint Genome Institute (JGI-PGF)"/>
            <person name="Walter F."/>
            <person name="Albersmeier A."/>
            <person name="Kalinowski J."/>
            <person name="Ruckert C."/>
        </authorList>
    </citation>
    <scope>NUCLEOTIDE SEQUENCE</scope>
    <source>
        <strain evidence="3">VKM Ac-1069</strain>
    </source>
</reference>
<dbReference type="AlphaFoldDB" id="A0A9W6NX16"/>
<dbReference type="EMBL" id="BSFQ01000013">
    <property type="protein sequence ID" value="GLL12253.1"/>
    <property type="molecule type" value="Genomic_DNA"/>
</dbReference>
<gene>
    <name evidence="3" type="ORF">GCM10017577_33940</name>
</gene>
<feature type="region of interest" description="Disordered" evidence="1">
    <location>
        <begin position="52"/>
        <end position="88"/>
    </location>
</feature>
<dbReference type="SUPFAM" id="SSF51735">
    <property type="entry name" value="NAD(P)-binding Rossmann-fold domains"/>
    <property type="match status" value="1"/>
</dbReference>
<evidence type="ECO:0000256" key="2">
    <source>
        <dbReference type="SAM" id="Phobius"/>
    </source>
</evidence>
<evidence type="ECO:0000313" key="3">
    <source>
        <dbReference type="EMBL" id="GLL12253.1"/>
    </source>
</evidence>
<feature type="compositionally biased region" description="Low complexity" evidence="1">
    <location>
        <begin position="55"/>
        <end position="66"/>
    </location>
</feature>
<sequence>MEATVAGVEERGVRCIGLPCDVRDEAQIEAAVGKALDFFDGRIDCGGGARACDVGRSSAPSASRSSSRGRRRLHRRHTDQQWAQPGAHPAERHVVAIAPALCVLMLLVAVVTWFVLRQTPYGRYLQGVGSNLRPRASPASG</sequence>
<feature type="compositionally biased region" description="Basic residues" evidence="1">
    <location>
        <begin position="67"/>
        <end position="77"/>
    </location>
</feature>
<evidence type="ECO:0000313" key="4">
    <source>
        <dbReference type="Proteomes" id="UP001143463"/>
    </source>
</evidence>
<dbReference type="InterPro" id="IPR036291">
    <property type="entry name" value="NAD(P)-bd_dom_sf"/>
</dbReference>
<evidence type="ECO:0000256" key="1">
    <source>
        <dbReference type="SAM" id="MobiDB-lite"/>
    </source>
</evidence>
<comment type="caution">
    <text evidence="3">The sequence shown here is derived from an EMBL/GenBank/DDBJ whole genome shotgun (WGS) entry which is preliminary data.</text>
</comment>
<protein>
    <submittedName>
        <fullName evidence="3">Uncharacterized protein</fullName>
    </submittedName>
</protein>
<accession>A0A9W6NX16</accession>
<feature type="transmembrane region" description="Helical" evidence="2">
    <location>
        <begin position="94"/>
        <end position="116"/>
    </location>
</feature>
<organism evidence="3 4">
    <name type="scientific">Pseudonocardia halophobica</name>
    <dbReference type="NCBI Taxonomy" id="29401"/>
    <lineage>
        <taxon>Bacteria</taxon>
        <taxon>Bacillati</taxon>
        <taxon>Actinomycetota</taxon>
        <taxon>Actinomycetes</taxon>
        <taxon>Pseudonocardiales</taxon>
        <taxon>Pseudonocardiaceae</taxon>
        <taxon>Pseudonocardia</taxon>
    </lineage>
</organism>
<dbReference type="Gene3D" id="3.40.50.720">
    <property type="entry name" value="NAD(P)-binding Rossmann-like Domain"/>
    <property type="match status" value="1"/>
</dbReference>
<keyword evidence="4" id="KW-1185">Reference proteome</keyword>
<keyword evidence="2" id="KW-1133">Transmembrane helix</keyword>
<dbReference type="Proteomes" id="UP001143463">
    <property type="component" value="Unassembled WGS sequence"/>
</dbReference>
<keyword evidence="2" id="KW-0472">Membrane</keyword>
<reference evidence="3" key="2">
    <citation type="submission" date="2023-01" db="EMBL/GenBank/DDBJ databases">
        <authorList>
            <person name="Sun Q."/>
            <person name="Evtushenko L."/>
        </authorList>
    </citation>
    <scope>NUCLEOTIDE SEQUENCE</scope>
    <source>
        <strain evidence="3">VKM Ac-1069</strain>
    </source>
</reference>
<name>A0A9W6NX16_9PSEU</name>